<feature type="domain" description="DDH" evidence="1">
    <location>
        <begin position="23"/>
        <end position="172"/>
    </location>
</feature>
<keyword evidence="3" id="KW-0378">Hydrolase</keyword>
<dbReference type="Gene3D" id="3.10.310.30">
    <property type="match status" value="1"/>
</dbReference>
<sequence>MKKNFRGNIMPKEIGEKIKKSKNIVLTAHINPDGDALGSLLAFYFMIKKFDNKKNVQIVVDDKLPKYMHHFEDTKLILSYEKFLQENDLKNKKNDLFISLDCANEERYQKSVEIKKQSENSINIDHHISNTEHAEFNYIEDICSTCELLYQFLKIFGIELDERIAKYMYLGIINDTGNFRHDNVTEHTFFVCSKLIGAGADNHKIANIIFAVSEKKIDFFGEVYKNKKIDHNYGFAYYYLTQEKMKELGIEKDDTDGIAEMLLKIEGMEISLFAREEVDGSVKGSFRANNKYNVNELAQNFGGGGHIKAAGFRTELTFDEIVKKVYEKL</sequence>
<organism evidence="3">
    <name type="scientific">Leptotrichia rugosa</name>
    <dbReference type="NCBI Taxonomy" id="3239302"/>
    <lineage>
        <taxon>Bacteria</taxon>
        <taxon>Fusobacteriati</taxon>
        <taxon>Fusobacteriota</taxon>
        <taxon>Fusobacteriia</taxon>
        <taxon>Fusobacteriales</taxon>
        <taxon>Leptotrichiaceae</taxon>
        <taxon>Leptotrichia</taxon>
    </lineage>
</organism>
<dbReference type="KEGG" id="lrug:AB8B22_00755"/>
<dbReference type="GO" id="GO:0008441">
    <property type="term" value="F:3'(2'),5'-bisphosphate nucleotidase activity"/>
    <property type="evidence" value="ECO:0007669"/>
    <property type="project" value="UniProtKB-EC"/>
</dbReference>
<evidence type="ECO:0000313" key="3">
    <source>
        <dbReference type="EMBL" id="XDU66970.1"/>
    </source>
</evidence>
<dbReference type="PANTHER" id="PTHR47618">
    <property type="entry name" value="BIFUNCTIONAL OLIGORIBONUCLEASE AND PAP PHOSPHATASE NRNA"/>
    <property type="match status" value="1"/>
</dbReference>
<dbReference type="AlphaFoldDB" id="A0AB39VGZ2"/>
<evidence type="ECO:0000259" key="2">
    <source>
        <dbReference type="Pfam" id="PF02272"/>
    </source>
</evidence>
<reference evidence="3" key="1">
    <citation type="submission" date="2024-07" db="EMBL/GenBank/DDBJ databases">
        <authorList>
            <person name="Li X.-J."/>
            <person name="Wang X."/>
        </authorList>
    </citation>
    <scope>NUCLEOTIDE SEQUENCE</scope>
    <source>
        <strain evidence="3">HSP-334</strain>
    </source>
</reference>
<dbReference type="PANTHER" id="PTHR47618:SF1">
    <property type="entry name" value="BIFUNCTIONAL OLIGORIBONUCLEASE AND PAP PHOSPHATASE NRNA"/>
    <property type="match status" value="1"/>
</dbReference>
<dbReference type="Pfam" id="PF01368">
    <property type="entry name" value="DHH"/>
    <property type="match status" value="1"/>
</dbReference>
<proteinExistence type="predicted"/>
<dbReference type="GO" id="GO:0003676">
    <property type="term" value="F:nucleic acid binding"/>
    <property type="evidence" value="ECO:0007669"/>
    <property type="project" value="InterPro"/>
</dbReference>
<dbReference type="EC" id="3.1.3.7" evidence="3"/>
<evidence type="ECO:0000259" key="1">
    <source>
        <dbReference type="Pfam" id="PF01368"/>
    </source>
</evidence>
<name>A0AB39VGZ2_9FUSO</name>
<dbReference type="InterPro" id="IPR051319">
    <property type="entry name" value="Oligoribo/pAp-PDE_c-di-AMP_PDE"/>
</dbReference>
<dbReference type="InterPro" id="IPR001667">
    <property type="entry name" value="DDH_dom"/>
</dbReference>
<dbReference type="EMBL" id="CP165644">
    <property type="protein sequence ID" value="XDU66970.1"/>
    <property type="molecule type" value="Genomic_DNA"/>
</dbReference>
<protein>
    <submittedName>
        <fullName evidence="3">Bifunctional oligoribonuclease/PAP phosphatase NrnA</fullName>
        <ecNumber evidence="3">3.1.3.7</ecNumber>
    </submittedName>
</protein>
<feature type="domain" description="DHHA1" evidence="2">
    <location>
        <begin position="235"/>
        <end position="327"/>
    </location>
</feature>
<dbReference type="SUPFAM" id="SSF64182">
    <property type="entry name" value="DHH phosphoesterases"/>
    <property type="match status" value="1"/>
</dbReference>
<accession>A0AB39VGZ2</accession>
<dbReference type="InterPro" id="IPR003156">
    <property type="entry name" value="DHHA1_dom"/>
</dbReference>
<dbReference type="Pfam" id="PF02272">
    <property type="entry name" value="DHHA1"/>
    <property type="match status" value="1"/>
</dbReference>
<dbReference type="Gene3D" id="3.90.1640.10">
    <property type="entry name" value="inorganic pyrophosphatase (n-terminal core)"/>
    <property type="match status" value="1"/>
</dbReference>
<dbReference type="RefSeq" id="WP_369711206.1">
    <property type="nucleotide sequence ID" value="NZ_CP165644.1"/>
</dbReference>
<gene>
    <name evidence="3" type="ORF">AB8B22_00755</name>
</gene>
<dbReference type="InterPro" id="IPR038763">
    <property type="entry name" value="DHH_sf"/>
</dbReference>